<organism evidence="2 3">
    <name type="scientific">Tumebacillus lacus</name>
    <dbReference type="NCBI Taxonomy" id="2995335"/>
    <lineage>
        <taxon>Bacteria</taxon>
        <taxon>Bacillati</taxon>
        <taxon>Bacillota</taxon>
        <taxon>Bacilli</taxon>
        <taxon>Bacillales</taxon>
        <taxon>Alicyclobacillaceae</taxon>
        <taxon>Tumebacillus</taxon>
    </lineage>
</organism>
<dbReference type="RefSeq" id="WP_267150185.1">
    <property type="nucleotide sequence ID" value="NZ_JAPMLT010000001.1"/>
</dbReference>
<feature type="transmembrane region" description="Helical" evidence="1">
    <location>
        <begin position="6"/>
        <end position="22"/>
    </location>
</feature>
<gene>
    <name evidence="2" type="ORF">OS242_03125</name>
</gene>
<feature type="transmembrane region" description="Helical" evidence="1">
    <location>
        <begin position="138"/>
        <end position="158"/>
    </location>
</feature>
<feature type="transmembrane region" description="Helical" evidence="1">
    <location>
        <begin position="58"/>
        <end position="77"/>
    </location>
</feature>
<keyword evidence="1" id="KW-0812">Transmembrane</keyword>
<accession>A0ABT3WW92</accession>
<dbReference type="Proteomes" id="UP001208017">
    <property type="component" value="Unassembled WGS sequence"/>
</dbReference>
<sequence length="219" mass="23476">MNPGVEANIIAIVLTILIVTGWGEKALYDAKMGVRTALLFLIGFVFLSNWTLTFPAGVQINLGGTLIPLGASVWLLLIVSRNAGVRLQWAVGTLTVASALVILMTLVPLDPAFFLVDSEILFPASAVILAVCSLRRPFYALTAAVTGLLLAASIDPLLNWEPEWGEAVFGGGEVRDLLAYTMLGVLVSHGPYHATVRFVMRTIKAIFRPGHQEGGPEHA</sequence>
<feature type="transmembrane region" description="Helical" evidence="1">
    <location>
        <begin position="113"/>
        <end position="131"/>
    </location>
</feature>
<feature type="transmembrane region" description="Helical" evidence="1">
    <location>
        <begin position="34"/>
        <end position="52"/>
    </location>
</feature>
<keyword evidence="3" id="KW-1185">Reference proteome</keyword>
<keyword evidence="1" id="KW-0472">Membrane</keyword>
<proteinExistence type="predicted"/>
<evidence type="ECO:0008006" key="4">
    <source>
        <dbReference type="Google" id="ProtNLM"/>
    </source>
</evidence>
<feature type="transmembrane region" description="Helical" evidence="1">
    <location>
        <begin position="89"/>
        <end position="107"/>
    </location>
</feature>
<comment type="caution">
    <text evidence="2">The sequence shown here is derived from an EMBL/GenBank/DDBJ whole genome shotgun (WGS) entry which is preliminary data.</text>
</comment>
<keyword evidence="1" id="KW-1133">Transmembrane helix</keyword>
<name>A0ABT3WW92_9BACL</name>
<reference evidence="2 3" key="1">
    <citation type="submission" date="2022-11" db="EMBL/GenBank/DDBJ databases">
        <title>Study of microbial diversity in lake waters.</title>
        <authorList>
            <person name="Zhang J."/>
        </authorList>
    </citation>
    <scope>NUCLEOTIDE SEQUENCE [LARGE SCALE GENOMIC DNA]</scope>
    <source>
        <strain evidence="2 3">DT12</strain>
    </source>
</reference>
<evidence type="ECO:0000313" key="3">
    <source>
        <dbReference type="Proteomes" id="UP001208017"/>
    </source>
</evidence>
<dbReference type="EMBL" id="JAPMLT010000001">
    <property type="protein sequence ID" value="MCX7568953.1"/>
    <property type="molecule type" value="Genomic_DNA"/>
</dbReference>
<protein>
    <recommendedName>
        <fullName evidence="4">Lycopene cyclase domain-containing protein</fullName>
    </recommendedName>
</protein>
<evidence type="ECO:0000313" key="2">
    <source>
        <dbReference type="EMBL" id="MCX7568953.1"/>
    </source>
</evidence>
<evidence type="ECO:0000256" key="1">
    <source>
        <dbReference type="SAM" id="Phobius"/>
    </source>
</evidence>
<feature type="transmembrane region" description="Helical" evidence="1">
    <location>
        <begin position="178"/>
        <end position="199"/>
    </location>
</feature>